<dbReference type="SUPFAM" id="SSF109604">
    <property type="entry name" value="HD-domain/PDEase-like"/>
    <property type="match status" value="1"/>
</dbReference>
<name>A0A2N5ZB77_MUIH1</name>
<dbReference type="PANTHER" id="PTHR43155:SF2">
    <property type="entry name" value="CYCLIC DI-GMP PHOSPHODIESTERASE PA4108"/>
    <property type="match status" value="1"/>
</dbReference>
<gene>
    <name evidence="2" type="ORF">C0601_11920</name>
</gene>
<evidence type="ECO:0000259" key="1">
    <source>
        <dbReference type="PROSITE" id="PS51832"/>
    </source>
</evidence>
<dbReference type="InterPro" id="IPR037522">
    <property type="entry name" value="HD_GYP_dom"/>
</dbReference>
<dbReference type="InterPro" id="IPR011030">
    <property type="entry name" value="Lipovitellin_superhlx_dom"/>
</dbReference>
<dbReference type="CDD" id="cd00077">
    <property type="entry name" value="HDc"/>
    <property type="match status" value="1"/>
</dbReference>
<dbReference type="SUPFAM" id="SSF48431">
    <property type="entry name" value="Lipovitellin-phosvitin complex, superhelical domain"/>
    <property type="match status" value="1"/>
</dbReference>
<dbReference type="AlphaFoldDB" id="A0A2N5ZB77"/>
<protein>
    <recommendedName>
        <fullName evidence="1">HD-GYP domain-containing protein</fullName>
    </recommendedName>
</protein>
<dbReference type="Proteomes" id="UP000234857">
    <property type="component" value="Unassembled WGS sequence"/>
</dbReference>
<accession>A0A2N5ZB77</accession>
<dbReference type="SMART" id="SM00471">
    <property type="entry name" value="HDc"/>
    <property type="match status" value="1"/>
</dbReference>
<dbReference type="PROSITE" id="PS51832">
    <property type="entry name" value="HD_GYP"/>
    <property type="match status" value="1"/>
</dbReference>
<dbReference type="EMBL" id="PKTG01000127">
    <property type="protein sequence ID" value="PLX15889.1"/>
    <property type="molecule type" value="Genomic_DNA"/>
</dbReference>
<dbReference type="InterPro" id="IPR003607">
    <property type="entry name" value="HD/PDEase_dom"/>
</dbReference>
<evidence type="ECO:0000313" key="2">
    <source>
        <dbReference type="EMBL" id="PLX15889.1"/>
    </source>
</evidence>
<dbReference type="Gene3D" id="1.10.3210.10">
    <property type="entry name" value="Hypothetical protein af1432"/>
    <property type="match status" value="1"/>
</dbReference>
<evidence type="ECO:0000313" key="3">
    <source>
        <dbReference type="Proteomes" id="UP000234857"/>
    </source>
</evidence>
<proteinExistence type="predicted"/>
<reference evidence="2 3" key="1">
    <citation type="submission" date="2017-11" db="EMBL/GenBank/DDBJ databases">
        <title>Genome-resolved metagenomics identifies genetic mobility, metabolic interactions, and unexpected diversity in perchlorate-reducing communities.</title>
        <authorList>
            <person name="Barnum T.P."/>
            <person name="Figueroa I.A."/>
            <person name="Carlstrom C.I."/>
            <person name="Lucas L.N."/>
            <person name="Engelbrektson A.L."/>
            <person name="Coates J.D."/>
        </authorList>
    </citation>
    <scope>NUCLEOTIDE SEQUENCE [LARGE SCALE GENOMIC DNA]</scope>
    <source>
        <strain evidence="2">BM706</strain>
    </source>
</reference>
<comment type="caution">
    <text evidence="2">The sequence shown here is derived from an EMBL/GenBank/DDBJ whole genome shotgun (WGS) entry which is preliminary data.</text>
</comment>
<dbReference type="Pfam" id="PF13487">
    <property type="entry name" value="HD_5"/>
    <property type="match status" value="1"/>
</dbReference>
<feature type="domain" description="HD-GYP" evidence="1">
    <location>
        <begin position="314"/>
        <end position="509"/>
    </location>
</feature>
<dbReference type="PANTHER" id="PTHR43155">
    <property type="entry name" value="CYCLIC DI-GMP PHOSPHODIESTERASE PA4108-RELATED"/>
    <property type="match status" value="1"/>
</dbReference>
<sequence length="564" mass="64754">MKIVRRKLENVKLGDILAGAVLFNGAMIYSKNTEVTEEVIQRLKELKIEKVKIKVDDGTPEIKQNTSVKKSEDQQLYKLKKDLQEYNDNTPARDIIFAIRQLANIKSDEVVEIYANCLDRFNEPSVLNEIVIQSKKINPSDKLLNKIYTLLFSHDVELALSAISYLVKNSCDEDCYKLLLKLYSFSGNSKIHNRIVSFFKELPADRTRRTLMAFLENEKDRSIRAACVKMLEIIKPENDPMIIKIPKFSKLSKADLYTYYTPVNIQAANLDEAAGIFKENYIKANSDVQNIFSDIAKNTPDLVKVKRVVSTFLDQIFYDKNLTSSLRNIYTDDNYLYSHAVNVCMLSMLTGIFLKYEPNQIAELGIAALMSDIGMIKLKEPIWKKNIRLKKNEKDSIKYHIFEGIEMLSQSDETKDIIATVALHHHERCDGSGYLGFTGNEIEEYVKIISIADVYDALTSSRPYRKPFNSYRALNYMIANTPDKFDLKCMRAFIRHIGLFPIGAKVLLSNGVEAKVTAVNEDTWYQPKIITVDNKSLDLQENKKIFIQRVIEEEGKVYENWGNI</sequence>
<organism evidence="2 3">
    <name type="scientific">Muiribacterium halophilum</name>
    <dbReference type="NCBI Taxonomy" id="2053465"/>
    <lineage>
        <taxon>Bacteria</taxon>
        <taxon>Candidatus Muiribacteriota</taxon>
        <taxon>Candidatus Muiribacteriia</taxon>
        <taxon>Candidatus Muiribacteriales</taxon>
        <taxon>Candidatus Muiribacteriaceae</taxon>
        <taxon>Candidatus Muiribacterium</taxon>
    </lineage>
</organism>